<evidence type="ECO:0000313" key="3">
    <source>
        <dbReference type="Proteomes" id="UP001255185"/>
    </source>
</evidence>
<feature type="transmembrane region" description="Helical" evidence="1">
    <location>
        <begin position="223"/>
        <end position="256"/>
    </location>
</feature>
<feature type="transmembrane region" description="Helical" evidence="1">
    <location>
        <begin position="159"/>
        <end position="183"/>
    </location>
</feature>
<feature type="transmembrane region" description="Helical" evidence="1">
    <location>
        <begin position="127"/>
        <end position="147"/>
    </location>
</feature>
<keyword evidence="1" id="KW-0812">Transmembrane</keyword>
<dbReference type="EMBL" id="JAVDVI010000012">
    <property type="protein sequence ID" value="MDR6968737.1"/>
    <property type="molecule type" value="Genomic_DNA"/>
</dbReference>
<evidence type="ECO:0008006" key="4">
    <source>
        <dbReference type="Google" id="ProtNLM"/>
    </source>
</evidence>
<protein>
    <recommendedName>
        <fullName evidence="4">DUF3667 domain-containing protein</fullName>
    </recommendedName>
</protein>
<reference evidence="2 3" key="1">
    <citation type="submission" date="2023-07" db="EMBL/GenBank/DDBJ databases">
        <title>Sorghum-associated microbial communities from plants grown in Nebraska, USA.</title>
        <authorList>
            <person name="Schachtman D."/>
        </authorList>
    </citation>
    <scope>NUCLEOTIDE SEQUENCE [LARGE SCALE GENOMIC DNA]</scope>
    <source>
        <strain evidence="2 3">3773</strain>
    </source>
</reference>
<dbReference type="RefSeq" id="WP_310027342.1">
    <property type="nucleotide sequence ID" value="NZ_JAVDVI010000012.1"/>
</dbReference>
<dbReference type="SUPFAM" id="SSF144206">
    <property type="entry name" value="NOB1 zinc finger-like"/>
    <property type="match status" value="1"/>
</dbReference>
<proteinExistence type="predicted"/>
<keyword evidence="3" id="KW-1185">Reference proteome</keyword>
<comment type="caution">
    <text evidence="2">The sequence shown here is derived from an EMBL/GenBank/DDBJ whole genome shotgun (WGS) entry which is preliminary data.</text>
</comment>
<feature type="transmembrane region" description="Helical" evidence="1">
    <location>
        <begin position="189"/>
        <end position="211"/>
    </location>
</feature>
<sequence>MSEICKNCTEEITLNFCPNCGQKKAKRIDRTYIKDELQYTVLHMNKGFFYSIKKILKGPGKTAREFLEGNRVNHYKPLLLVFVVAGISAFITNTLIHPDIIIGEYFDNHKVKTAFDMKSYNSFIYKYQAILMLASVPFMAFFTWLVFKKWNYNYCENVVITAYSLIYLQVLSIIIVVPVQYLLKDNPELFMPISSGMTFLLMIGCFIWFYIDFYNNKSAGDVIMRLFLMVVIFFVIYLLLIIIGIVGVLVYCYITGIDPKILFPQP</sequence>
<keyword evidence="1" id="KW-1133">Transmembrane helix</keyword>
<keyword evidence="1" id="KW-0472">Membrane</keyword>
<dbReference type="Proteomes" id="UP001255185">
    <property type="component" value="Unassembled WGS sequence"/>
</dbReference>
<gene>
    <name evidence="2" type="ORF">J2X31_002763</name>
</gene>
<evidence type="ECO:0000313" key="2">
    <source>
        <dbReference type="EMBL" id="MDR6968737.1"/>
    </source>
</evidence>
<dbReference type="InterPro" id="IPR022134">
    <property type="entry name" value="DUF3667"/>
</dbReference>
<accession>A0ABU1TS81</accession>
<organism evidence="2 3">
    <name type="scientific">Flavobacterium arsenatis</name>
    <dbReference type="NCBI Taxonomy" id="1484332"/>
    <lineage>
        <taxon>Bacteria</taxon>
        <taxon>Pseudomonadati</taxon>
        <taxon>Bacteroidota</taxon>
        <taxon>Flavobacteriia</taxon>
        <taxon>Flavobacteriales</taxon>
        <taxon>Flavobacteriaceae</taxon>
        <taxon>Flavobacterium</taxon>
    </lineage>
</organism>
<dbReference type="InterPro" id="IPR036283">
    <property type="entry name" value="NOB1_Zf-like_sf"/>
</dbReference>
<name>A0ABU1TS81_9FLAO</name>
<evidence type="ECO:0000256" key="1">
    <source>
        <dbReference type="SAM" id="Phobius"/>
    </source>
</evidence>
<dbReference type="Pfam" id="PF12412">
    <property type="entry name" value="DUF3667"/>
    <property type="match status" value="1"/>
</dbReference>
<feature type="transmembrane region" description="Helical" evidence="1">
    <location>
        <begin position="78"/>
        <end position="96"/>
    </location>
</feature>